<keyword evidence="3" id="KW-0171">Cobalt transport</keyword>
<feature type="transmembrane region" description="Helical" evidence="13">
    <location>
        <begin position="340"/>
        <end position="358"/>
    </location>
</feature>
<keyword evidence="11 13" id="KW-0472">Membrane</keyword>
<gene>
    <name evidence="15" type="ORF">SAMN05444164_4420</name>
</gene>
<keyword evidence="4 13" id="KW-0813">Transport</keyword>
<proteinExistence type="inferred from homology"/>
<evidence type="ECO:0000256" key="5">
    <source>
        <dbReference type="ARBA" id="ARBA00022475"/>
    </source>
</evidence>
<evidence type="ECO:0000256" key="7">
    <source>
        <dbReference type="ARBA" id="ARBA00022692"/>
    </source>
</evidence>
<comment type="function">
    <text evidence="1">Efflux system for nickel and cobalt.</text>
</comment>
<dbReference type="RefSeq" id="WP_092119100.1">
    <property type="nucleotide sequence ID" value="NZ_FNTH01000001.1"/>
</dbReference>
<keyword evidence="8 13" id="KW-1133">Transmembrane helix</keyword>
<evidence type="ECO:0000256" key="8">
    <source>
        <dbReference type="ARBA" id="ARBA00022989"/>
    </source>
</evidence>
<organism evidence="15 16">
    <name type="scientific">Bradyrhizobium erythrophlei</name>
    <dbReference type="NCBI Taxonomy" id="1437360"/>
    <lineage>
        <taxon>Bacteria</taxon>
        <taxon>Pseudomonadati</taxon>
        <taxon>Pseudomonadota</taxon>
        <taxon>Alphaproteobacteria</taxon>
        <taxon>Hyphomicrobiales</taxon>
        <taxon>Nitrobacteraceae</taxon>
        <taxon>Bradyrhizobium</taxon>
    </lineage>
</organism>
<evidence type="ECO:0000256" key="10">
    <source>
        <dbReference type="ARBA" id="ARBA00023112"/>
    </source>
</evidence>
<evidence type="ECO:0000256" key="13">
    <source>
        <dbReference type="RuleBase" id="RU362101"/>
    </source>
</evidence>
<dbReference type="Proteomes" id="UP000198992">
    <property type="component" value="Unassembled WGS sequence"/>
</dbReference>
<name>A0A1H4ZNL7_9BRAD</name>
<evidence type="ECO:0000256" key="12">
    <source>
        <dbReference type="ARBA" id="ARBA00023285"/>
    </source>
</evidence>
<feature type="transmembrane region" description="Helical" evidence="13">
    <location>
        <begin position="296"/>
        <end position="319"/>
    </location>
</feature>
<feature type="transmembrane region" description="Helical" evidence="13">
    <location>
        <begin position="261"/>
        <end position="284"/>
    </location>
</feature>
<accession>A0A1H4ZNL7</accession>
<evidence type="ECO:0000313" key="15">
    <source>
        <dbReference type="EMBL" id="SED31679.1"/>
    </source>
</evidence>
<keyword evidence="9" id="KW-0406">Ion transport</keyword>
<evidence type="ECO:0000256" key="9">
    <source>
        <dbReference type="ARBA" id="ARBA00023065"/>
    </source>
</evidence>
<feature type="transmembrane region" description="Helical" evidence="13">
    <location>
        <begin position="51"/>
        <end position="78"/>
    </location>
</feature>
<evidence type="ECO:0000313" key="16">
    <source>
        <dbReference type="Proteomes" id="UP000198992"/>
    </source>
</evidence>
<evidence type="ECO:0000256" key="1">
    <source>
        <dbReference type="ARBA" id="ARBA00002510"/>
    </source>
</evidence>
<keyword evidence="12" id="KW-0170">Cobalt</keyword>
<dbReference type="InterPro" id="IPR011541">
    <property type="entry name" value="Ni/Co_transpt_high_affinity"/>
</dbReference>
<evidence type="ECO:0000256" key="14">
    <source>
        <dbReference type="SAM" id="MobiDB-lite"/>
    </source>
</evidence>
<dbReference type="NCBIfam" id="NF007454">
    <property type="entry name" value="PRK10019.1"/>
    <property type="match status" value="1"/>
</dbReference>
<dbReference type="OrthoDB" id="271709at2"/>
<evidence type="ECO:0000256" key="3">
    <source>
        <dbReference type="ARBA" id="ARBA00022426"/>
    </source>
</evidence>
<sequence>MTDLSQLLQQSSAHAWLFIPSAILLGALHGLEPGHSKTMMAAFIVAIRGTVVQAVLLGMSATISHTAIVWIIALAGLHFGQQWSGERSEAWLQLASAAIIISIAAWMAWRTWREQNSEHDHHHDHDHDHDHHHHDETRQLTLAGQSLSLEVFEDGVPPRWRLRSEAGALPAAGEVDVVTIRADGSEQQFRFAALDGYLESIDEIPEPHAFKARVSVRADIAEVLFEEHDHAHMDLGDADDAHARAHAADIRKRFAGRTVTTWQIILFGLTGGLIPCPAAITVLLLCLQLKQFSLGFVLVLCFGIGLAITMVSVGVAAALSLRHVERHWGGFSRFAQCAPYVSAALIVLVGLYTGWLGLHGITA</sequence>
<keyword evidence="6" id="KW-0533">Nickel</keyword>
<evidence type="ECO:0000256" key="2">
    <source>
        <dbReference type="ARBA" id="ARBA00004651"/>
    </source>
</evidence>
<dbReference type="AlphaFoldDB" id="A0A1H4ZNL7"/>
<dbReference type="Pfam" id="PF03824">
    <property type="entry name" value="NicO"/>
    <property type="match status" value="2"/>
</dbReference>
<dbReference type="EMBL" id="FNTH01000001">
    <property type="protein sequence ID" value="SED31679.1"/>
    <property type="molecule type" value="Genomic_DNA"/>
</dbReference>
<dbReference type="GO" id="GO:0006824">
    <property type="term" value="P:cobalt ion transport"/>
    <property type="evidence" value="ECO:0007669"/>
    <property type="project" value="UniProtKB-KW"/>
</dbReference>
<evidence type="ECO:0000256" key="6">
    <source>
        <dbReference type="ARBA" id="ARBA00022596"/>
    </source>
</evidence>
<dbReference type="GO" id="GO:0046583">
    <property type="term" value="F:monoatomic cation efflux transmembrane transporter activity"/>
    <property type="evidence" value="ECO:0007669"/>
    <property type="project" value="TreeGrafter"/>
</dbReference>
<dbReference type="PANTHER" id="PTHR40659">
    <property type="entry name" value="NICKEL/COBALT EFFLUX SYSTEM RCNA"/>
    <property type="match status" value="1"/>
</dbReference>
<keyword evidence="10" id="KW-0921">Nickel transport</keyword>
<keyword evidence="7 13" id="KW-0812">Transmembrane</keyword>
<dbReference type="GO" id="GO:0032025">
    <property type="term" value="P:response to cobalt ion"/>
    <property type="evidence" value="ECO:0007669"/>
    <property type="project" value="TreeGrafter"/>
</dbReference>
<evidence type="ECO:0000256" key="11">
    <source>
        <dbReference type="ARBA" id="ARBA00023136"/>
    </source>
</evidence>
<dbReference type="GO" id="GO:0015099">
    <property type="term" value="F:nickel cation transmembrane transporter activity"/>
    <property type="evidence" value="ECO:0007669"/>
    <property type="project" value="UniProtKB-UniRule"/>
</dbReference>
<feature type="transmembrane region" description="Helical" evidence="13">
    <location>
        <begin position="90"/>
        <end position="109"/>
    </location>
</feature>
<feature type="transmembrane region" description="Helical" evidence="13">
    <location>
        <begin position="13"/>
        <end position="31"/>
    </location>
</feature>
<evidence type="ECO:0000256" key="4">
    <source>
        <dbReference type="ARBA" id="ARBA00022448"/>
    </source>
</evidence>
<comment type="similarity">
    <text evidence="13">Belongs to the NiCoT transporter (TC 2.A.52) family.</text>
</comment>
<protein>
    <recommendedName>
        <fullName evidence="13">Nickel/cobalt efflux system</fullName>
    </recommendedName>
</protein>
<feature type="region of interest" description="Disordered" evidence="14">
    <location>
        <begin position="119"/>
        <end position="138"/>
    </location>
</feature>
<comment type="subcellular location">
    <subcellularLocation>
        <location evidence="2 13">Cell membrane</location>
        <topology evidence="2 13">Multi-pass membrane protein</topology>
    </subcellularLocation>
</comment>
<dbReference type="PANTHER" id="PTHR40659:SF1">
    <property type="entry name" value="NICKEL_COBALT EFFLUX SYSTEM RCNA"/>
    <property type="match status" value="1"/>
</dbReference>
<dbReference type="GO" id="GO:0010045">
    <property type="term" value="P:response to nickel cation"/>
    <property type="evidence" value="ECO:0007669"/>
    <property type="project" value="TreeGrafter"/>
</dbReference>
<reference evidence="15 16" key="1">
    <citation type="submission" date="2016-10" db="EMBL/GenBank/DDBJ databases">
        <authorList>
            <person name="de Groot N.N."/>
        </authorList>
    </citation>
    <scope>NUCLEOTIDE SEQUENCE [LARGE SCALE GENOMIC DNA]</scope>
    <source>
        <strain evidence="15 16">MT12</strain>
    </source>
</reference>
<keyword evidence="5" id="KW-1003">Cell membrane</keyword>
<dbReference type="InterPro" id="IPR051224">
    <property type="entry name" value="NiCoT_RcnA"/>
</dbReference>
<dbReference type="GO" id="GO:0005886">
    <property type="term" value="C:plasma membrane"/>
    <property type="evidence" value="ECO:0007669"/>
    <property type="project" value="UniProtKB-SubCell"/>
</dbReference>